<dbReference type="Proteomes" id="UP000063718">
    <property type="component" value="Unassembled WGS sequence"/>
</dbReference>
<comment type="subcellular location">
    <subcellularLocation>
        <location evidence="1 8">Cytoplasm</location>
    </subcellularLocation>
</comment>
<dbReference type="InterPro" id="IPR008991">
    <property type="entry name" value="Translation_prot_SH3-like_sf"/>
</dbReference>
<feature type="domain" description="Elongation factor P C-terminal" evidence="11">
    <location>
        <begin position="131"/>
        <end position="186"/>
    </location>
</feature>
<protein>
    <recommendedName>
        <fullName evidence="8 9">Elongation factor P</fullName>
        <shortName evidence="8">EF-P</shortName>
    </recommendedName>
</protein>
<dbReference type="Pfam" id="PF09285">
    <property type="entry name" value="Elong-fact-P_C"/>
    <property type="match status" value="1"/>
</dbReference>
<dbReference type="FunFam" id="2.30.30.30:FF:000003">
    <property type="entry name" value="Elongation factor P"/>
    <property type="match status" value="1"/>
</dbReference>
<evidence type="ECO:0000256" key="8">
    <source>
        <dbReference type="HAMAP-Rule" id="MF_00141"/>
    </source>
</evidence>
<evidence type="ECO:0000313" key="13">
    <source>
        <dbReference type="EMBL" id="GAF27342.1"/>
    </source>
</evidence>
<dbReference type="InterPro" id="IPR015365">
    <property type="entry name" value="Elong-fact-P_C"/>
</dbReference>
<dbReference type="GO" id="GO:0003746">
    <property type="term" value="F:translation elongation factor activity"/>
    <property type="evidence" value="ECO:0007669"/>
    <property type="project" value="UniProtKB-UniRule"/>
</dbReference>
<dbReference type="HAMAP" id="MF_00141">
    <property type="entry name" value="EF_P"/>
    <property type="match status" value="1"/>
</dbReference>
<dbReference type="Pfam" id="PF08207">
    <property type="entry name" value="EFP_N"/>
    <property type="match status" value="1"/>
</dbReference>
<dbReference type="FunFam" id="2.40.50.140:FF:000004">
    <property type="entry name" value="Elongation factor P"/>
    <property type="match status" value="1"/>
</dbReference>
<evidence type="ECO:0000256" key="7">
    <source>
        <dbReference type="ARBA" id="ARBA00025469"/>
    </source>
</evidence>
<keyword evidence="4 8" id="KW-0963">Cytoplasm</keyword>
<evidence type="ECO:0000256" key="6">
    <source>
        <dbReference type="ARBA" id="ARBA00022917"/>
    </source>
</evidence>
<dbReference type="CDD" id="cd05794">
    <property type="entry name" value="S1_EF-P_repeat_2"/>
    <property type="match status" value="1"/>
</dbReference>
<name>A0A0S6UIG9_NEOTH</name>
<dbReference type="InterPro" id="IPR020599">
    <property type="entry name" value="Transl_elong_fac_P/YeiP"/>
</dbReference>
<dbReference type="AlphaFoldDB" id="A0A0S6UIG9"/>
<dbReference type="SMART" id="SM01185">
    <property type="entry name" value="EFP"/>
    <property type="match status" value="1"/>
</dbReference>
<dbReference type="PROSITE" id="PS01275">
    <property type="entry name" value="EFP"/>
    <property type="match status" value="1"/>
</dbReference>
<organism evidence="13">
    <name type="scientific">Moorella thermoacetica Y72</name>
    <dbReference type="NCBI Taxonomy" id="1325331"/>
    <lineage>
        <taxon>Bacteria</taxon>
        <taxon>Bacillati</taxon>
        <taxon>Bacillota</taxon>
        <taxon>Clostridia</taxon>
        <taxon>Neomoorellales</taxon>
        <taxon>Neomoorellaceae</taxon>
        <taxon>Neomoorella</taxon>
    </lineage>
</organism>
<evidence type="ECO:0000256" key="2">
    <source>
        <dbReference type="ARBA" id="ARBA00004815"/>
    </source>
</evidence>
<dbReference type="NCBIfam" id="TIGR00038">
    <property type="entry name" value="efp"/>
    <property type="match status" value="1"/>
</dbReference>
<evidence type="ECO:0000259" key="12">
    <source>
        <dbReference type="SMART" id="SM01185"/>
    </source>
</evidence>
<accession>A0A0S6UIG9</accession>
<dbReference type="PIRSF" id="PIRSF005901">
    <property type="entry name" value="EF-P"/>
    <property type="match status" value="1"/>
</dbReference>
<dbReference type="PANTHER" id="PTHR30053">
    <property type="entry name" value="ELONGATION FACTOR P"/>
    <property type="match status" value="1"/>
</dbReference>
<dbReference type="InterPro" id="IPR013185">
    <property type="entry name" value="Transl_elong_KOW-like"/>
</dbReference>
<dbReference type="InterPro" id="IPR013852">
    <property type="entry name" value="Transl_elong_P/YeiP_CS"/>
</dbReference>
<dbReference type="FunFam" id="2.40.50.140:FF:000009">
    <property type="entry name" value="Elongation factor P"/>
    <property type="match status" value="1"/>
</dbReference>
<evidence type="ECO:0000259" key="11">
    <source>
        <dbReference type="SMART" id="SM00841"/>
    </source>
</evidence>
<dbReference type="UniPathway" id="UPA00345"/>
<evidence type="ECO:0000256" key="5">
    <source>
        <dbReference type="ARBA" id="ARBA00022768"/>
    </source>
</evidence>
<comment type="pathway">
    <text evidence="2 8">Protein biosynthesis; polypeptide chain elongation.</text>
</comment>
<dbReference type="InterPro" id="IPR001059">
    <property type="entry name" value="Transl_elong_P/YeiP_cen"/>
</dbReference>
<feature type="domain" description="Translation elongation factor P/YeiP central" evidence="12">
    <location>
        <begin position="69"/>
        <end position="123"/>
    </location>
</feature>
<dbReference type="GO" id="GO:0005829">
    <property type="term" value="C:cytosol"/>
    <property type="evidence" value="ECO:0007669"/>
    <property type="project" value="UniProtKB-ARBA"/>
</dbReference>
<dbReference type="EMBL" id="DF238840">
    <property type="protein sequence ID" value="GAF27342.1"/>
    <property type="molecule type" value="Genomic_DNA"/>
</dbReference>
<dbReference type="CDD" id="cd04470">
    <property type="entry name" value="S1_EF-P_repeat_1"/>
    <property type="match status" value="1"/>
</dbReference>
<dbReference type="Gene3D" id="2.40.50.140">
    <property type="entry name" value="Nucleic acid-binding proteins"/>
    <property type="match status" value="2"/>
</dbReference>
<dbReference type="SUPFAM" id="SSF50104">
    <property type="entry name" value="Translation proteins SH3-like domain"/>
    <property type="match status" value="1"/>
</dbReference>
<dbReference type="InterPro" id="IPR011768">
    <property type="entry name" value="Transl_elongation_fac_P"/>
</dbReference>
<proteinExistence type="inferred from homology"/>
<dbReference type="SMART" id="SM00841">
    <property type="entry name" value="Elong-fact-P_C"/>
    <property type="match status" value="1"/>
</dbReference>
<evidence type="ECO:0000256" key="10">
    <source>
        <dbReference type="RuleBase" id="RU004389"/>
    </source>
</evidence>
<evidence type="ECO:0000256" key="4">
    <source>
        <dbReference type="ARBA" id="ARBA00022490"/>
    </source>
</evidence>
<keyword evidence="13" id="KW-0396">Initiation factor</keyword>
<dbReference type="SUPFAM" id="SSF50249">
    <property type="entry name" value="Nucleic acid-binding proteins"/>
    <property type="match status" value="2"/>
</dbReference>
<gene>
    <name evidence="8" type="primary">efp</name>
    <name evidence="13" type="ORF">MTY_2683</name>
</gene>
<dbReference type="GO" id="GO:0043043">
    <property type="term" value="P:peptide biosynthetic process"/>
    <property type="evidence" value="ECO:0007669"/>
    <property type="project" value="InterPro"/>
</dbReference>
<keyword evidence="5 8" id="KW-0251">Elongation factor</keyword>
<evidence type="ECO:0000256" key="9">
    <source>
        <dbReference type="NCBIfam" id="TIGR00038"/>
    </source>
</evidence>
<dbReference type="GO" id="GO:0003743">
    <property type="term" value="F:translation initiation factor activity"/>
    <property type="evidence" value="ECO:0007669"/>
    <property type="project" value="UniProtKB-KW"/>
</dbReference>
<comment type="similarity">
    <text evidence="3 8 10">Belongs to the elongation factor P family.</text>
</comment>
<keyword evidence="6 8" id="KW-0648">Protein biosynthesis</keyword>
<dbReference type="InterPro" id="IPR014722">
    <property type="entry name" value="Rib_uL2_dom2"/>
</dbReference>
<evidence type="ECO:0000256" key="1">
    <source>
        <dbReference type="ARBA" id="ARBA00004496"/>
    </source>
</evidence>
<dbReference type="InterPro" id="IPR012340">
    <property type="entry name" value="NA-bd_OB-fold"/>
</dbReference>
<dbReference type="NCBIfam" id="NF001810">
    <property type="entry name" value="PRK00529.1"/>
    <property type="match status" value="1"/>
</dbReference>
<dbReference type="PANTHER" id="PTHR30053:SF12">
    <property type="entry name" value="ELONGATION FACTOR P (EF-P) FAMILY PROTEIN"/>
    <property type="match status" value="1"/>
</dbReference>
<reference evidence="13" key="1">
    <citation type="journal article" date="2014" name="Gene">
        <title>Genome-guided analysis of transformation efficiency and carbon dioxide assimilation by Moorella thermoacetica Y72.</title>
        <authorList>
            <person name="Tsukahara K."/>
            <person name="Kita A."/>
            <person name="Nakashimada Y."/>
            <person name="Hoshino T."/>
            <person name="Murakami K."/>
        </authorList>
    </citation>
    <scope>NUCLEOTIDE SEQUENCE [LARGE SCALE GENOMIC DNA]</scope>
    <source>
        <strain evidence="13">Y72</strain>
    </source>
</reference>
<dbReference type="Pfam" id="PF01132">
    <property type="entry name" value="EFP"/>
    <property type="match status" value="1"/>
</dbReference>
<sequence>MCLISTNDFRTGLTIEVDGDVYTVVEFMHVKPGKGSAFVRTKLKNRRTGAVIERTFRAGEKVNRAHVERREMQYLYNDGDNYYFMDTETFEQLSLRKEQLEDAIKYLKDNMNIFVLTYNGETIGIELPNSVELKVVETEPGIKGDTATGGTKNAVLETGAVIQVPLFIETGDVVRIDTRTGEYIERA</sequence>
<comment type="function">
    <text evidence="7 8">Involved in peptide bond synthesis. Stimulates efficient translation and peptide-bond synthesis on native or reconstituted 70S ribosomes in vitro. Probably functions indirectly by altering the affinity of the ribosome for aminoacyl-tRNA, thus increasing their reactivity as acceptors for peptidyl transferase.</text>
</comment>
<evidence type="ECO:0000256" key="3">
    <source>
        <dbReference type="ARBA" id="ARBA00009479"/>
    </source>
</evidence>
<dbReference type="Gene3D" id="2.30.30.30">
    <property type="match status" value="1"/>
</dbReference>